<feature type="compositionally biased region" description="Polar residues" evidence="1">
    <location>
        <begin position="25"/>
        <end position="44"/>
    </location>
</feature>
<dbReference type="GeneID" id="5654102"/>
<dbReference type="AlphaFoldDB" id="Q4Q691"/>
<evidence type="ECO:0000313" key="2">
    <source>
        <dbReference type="EMBL" id="CAJ08359.1"/>
    </source>
</evidence>
<feature type="compositionally biased region" description="Low complexity" evidence="1">
    <location>
        <begin position="49"/>
        <end position="60"/>
    </location>
</feature>
<name>Q4Q691_LEIMA</name>
<dbReference type="KEGG" id="lma:LMJF_31_1710"/>
<gene>
    <name evidence="2" type="ORF">LMJF_31_1710</name>
</gene>
<evidence type="ECO:0000313" key="3">
    <source>
        <dbReference type="Proteomes" id="UP000000542"/>
    </source>
</evidence>
<protein>
    <submittedName>
        <fullName evidence="2">Uncharacterized protein</fullName>
    </submittedName>
</protein>
<reference evidence="2 3" key="2">
    <citation type="journal article" date="2011" name="Genome Res.">
        <title>Chromosome and gene copy number variation allow major structural change between species and strains of Leishmania.</title>
        <authorList>
            <person name="Rogers M.B."/>
            <person name="Hilley J.D."/>
            <person name="Dickens N.J."/>
            <person name="Wilkes J."/>
            <person name="Bates P.A."/>
            <person name="Depledge D.P."/>
            <person name="Harris D."/>
            <person name="Her Y."/>
            <person name="Herzyk P."/>
            <person name="Imamura H."/>
            <person name="Otto T.D."/>
            <person name="Sanders M."/>
            <person name="Seeger K."/>
            <person name="Dujardin J.C."/>
            <person name="Berriman M."/>
            <person name="Smith D.F."/>
            <person name="Hertz-Fowler C."/>
            <person name="Mottram J.C."/>
        </authorList>
    </citation>
    <scope>NUCLEOTIDE SEQUENCE [LARGE SCALE GENOMIC DNA]</scope>
    <source>
        <strain evidence="3">MHOM/IL/81/Friedlin</strain>
    </source>
</reference>
<dbReference type="VEuPathDB" id="TriTrypDB:LMJFC_310027700"/>
<proteinExistence type="predicted"/>
<feature type="compositionally biased region" description="Polar residues" evidence="1">
    <location>
        <begin position="250"/>
        <end position="273"/>
    </location>
</feature>
<accession>Q4Q691</accession>
<keyword evidence="3" id="KW-1185">Reference proteome</keyword>
<sequence>MPPTLATLRSNAVAASATRRFKKSVMSTSKPQSASASGECSTRPSPGARSRTTVTSRGSTLVAVHPNTSASQLGTSTKSSSRRKLPLNSKGAERTYKPAPLTAVGSGALISSHTPRTPSPALSCGTSRSPRVLISPGVDERASRTRANCTSSLPSSSAATSVPCALYDLHHALQHRLLEDLGWSLHWYLDTETEIKQLEVFKELDEKTKHPSHKKENKPTTAAAQGKTSEAATGDGEPKSAAASPRVSLTADQQDSSALGGSLKGNISSLTSPRHSDPNTPPRPHRIDVDGRELPFLVHKPKLGVTTNRFDCYMCQDLSTEARFAASQAPRSKLSRSPFEYRLASLQRWLSKRSAESDKDRLLASCLSLETQRYLAYLGFADCWTSLFVTAGLPTVMPVAASCPSPPREASPRLPMTLSGAASRLGSVPLSFYVLPALCRWKCVTPFRRDRMLRESVMHPFPLPEAFLWGCRGASLAQLQSRAEVSKAQAASADVSHSLPSLTFFTIQKRSVLTERRRSSIWRNQTASLGEFCACDVYLVAATGRGTGDGAAVADTIASVWGYVKREDVDSRTLSLPSSPSSAAQKCKDGREGSTTATTSAKSPSGELFYIASSLENYLRLALMFGWVYGWQMCFSSAGPPPNSVLWLRLVNKSAYEAALAASRHTAP</sequence>
<dbReference type="EMBL" id="FR796427">
    <property type="protein sequence ID" value="CAJ08359.1"/>
    <property type="molecule type" value="Genomic_DNA"/>
</dbReference>
<dbReference type="Proteomes" id="UP000000542">
    <property type="component" value="Chromosome 31"/>
</dbReference>
<feature type="region of interest" description="Disordered" evidence="1">
    <location>
        <begin position="108"/>
        <end position="133"/>
    </location>
</feature>
<organism evidence="2 3">
    <name type="scientific">Leishmania major</name>
    <dbReference type="NCBI Taxonomy" id="5664"/>
    <lineage>
        <taxon>Eukaryota</taxon>
        <taxon>Discoba</taxon>
        <taxon>Euglenozoa</taxon>
        <taxon>Kinetoplastea</taxon>
        <taxon>Metakinetoplastina</taxon>
        <taxon>Trypanosomatida</taxon>
        <taxon>Trypanosomatidae</taxon>
        <taxon>Leishmaniinae</taxon>
        <taxon>Leishmania</taxon>
    </lineage>
</organism>
<feature type="compositionally biased region" description="Polar residues" evidence="1">
    <location>
        <begin position="219"/>
        <end position="231"/>
    </location>
</feature>
<feature type="compositionally biased region" description="Low complexity" evidence="1">
    <location>
        <begin position="574"/>
        <end position="584"/>
    </location>
</feature>
<feature type="region of interest" description="Disordered" evidence="1">
    <location>
        <begin position="1"/>
        <end position="96"/>
    </location>
</feature>
<dbReference type="eggNOG" id="ENOG502S9UH">
    <property type="taxonomic scope" value="Eukaryota"/>
</dbReference>
<evidence type="ECO:0000256" key="1">
    <source>
        <dbReference type="SAM" id="MobiDB-lite"/>
    </source>
</evidence>
<feature type="compositionally biased region" description="Polar residues" evidence="1">
    <location>
        <begin position="66"/>
        <end position="79"/>
    </location>
</feature>
<reference evidence="2 3" key="1">
    <citation type="journal article" date="2005" name="Science">
        <title>The genome of the kinetoplastid parasite, Leishmania major.</title>
        <authorList>
            <person name="Ivens A.C."/>
            <person name="Peacock C.S."/>
            <person name="Worthey E.A."/>
            <person name="Murphy L."/>
            <person name="Aggarwal G."/>
            <person name="Berriman M."/>
            <person name="Sisk E."/>
            <person name="Rajandream M.A."/>
            <person name="Adlem E."/>
            <person name="Aert R."/>
            <person name="Anupama A."/>
            <person name="Apostolou Z."/>
            <person name="Attipoe P."/>
            <person name="Bason N."/>
            <person name="Bauser C."/>
            <person name="Beck A."/>
            <person name="Beverley S.M."/>
            <person name="Bianchettin G."/>
            <person name="Borzym K."/>
            <person name="Bothe G."/>
            <person name="Bruschi C.V."/>
            <person name="Collins M."/>
            <person name="Cadag E."/>
            <person name="Ciarloni L."/>
            <person name="Clayton C."/>
            <person name="Coulson R.M."/>
            <person name="Cronin A."/>
            <person name="Cruz A.K."/>
            <person name="Davies R.M."/>
            <person name="De Gaudenzi J."/>
            <person name="Dobson D.E."/>
            <person name="Duesterhoeft A."/>
            <person name="Fazelina G."/>
            <person name="Fosker N."/>
            <person name="Frasch A.C."/>
            <person name="Fraser A."/>
            <person name="Fuchs M."/>
            <person name="Gabel C."/>
            <person name="Goble A."/>
            <person name="Goffeau A."/>
            <person name="Harris D."/>
            <person name="Hertz-Fowler C."/>
            <person name="Hilbert H."/>
            <person name="Horn D."/>
            <person name="Huang Y."/>
            <person name="Klages S."/>
            <person name="Knights A."/>
            <person name="Kube M."/>
            <person name="Larke N."/>
            <person name="Litvin L."/>
            <person name="Lord A."/>
            <person name="Louie T."/>
            <person name="Marra M."/>
            <person name="Masuy D."/>
            <person name="Matthews K."/>
            <person name="Michaeli S."/>
            <person name="Mottram J.C."/>
            <person name="Muller-Auer S."/>
            <person name="Munden H."/>
            <person name="Nelson S."/>
            <person name="Norbertczak H."/>
            <person name="Oliver K."/>
            <person name="O'neil S."/>
            <person name="Pentony M."/>
            <person name="Pohl T.M."/>
            <person name="Price C."/>
            <person name="Purnelle B."/>
            <person name="Quail M.A."/>
            <person name="Rabbinowitsch E."/>
            <person name="Reinhardt R."/>
            <person name="Rieger M."/>
            <person name="Rinta J."/>
            <person name="Robben J."/>
            <person name="Robertson L."/>
            <person name="Ruiz J.C."/>
            <person name="Rutter S."/>
            <person name="Saunders D."/>
            <person name="Schafer M."/>
            <person name="Schein J."/>
            <person name="Schwartz D.C."/>
            <person name="Seeger K."/>
            <person name="Seyler A."/>
            <person name="Sharp S."/>
            <person name="Shin H."/>
            <person name="Sivam D."/>
            <person name="Squares R."/>
            <person name="Squares S."/>
            <person name="Tosato V."/>
            <person name="Vogt C."/>
            <person name="Volckaert G."/>
            <person name="Wambutt R."/>
            <person name="Warren T."/>
            <person name="Wedler H."/>
            <person name="Woodward J."/>
            <person name="Zhou S."/>
            <person name="Zimmermann W."/>
            <person name="Smith D.F."/>
            <person name="Blackwell J.M."/>
            <person name="Stuart K.D."/>
            <person name="Barrell B."/>
            <person name="Myler P.J."/>
        </authorList>
    </citation>
    <scope>NUCLEOTIDE SEQUENCE [LARGE SCALE GENOMIC DNA]</scope>
    <source>
        <strain evidence="3">MHOM/IL/81/Friedlin</strain>
    </source>
</reference>
<feature type="region of interest" description="Disordered" evidence="1">
    <location>
        <begin position="572"/>
        <end position="602"/>
    </location>
</feature>
<dbReference type="VEuPathDB" id="TriTrypDB:LMJSD75_310024500"/>
<dbReference type="OMA" id="PFEYRLA"/>
<feature type="region of interest" description="Disordered" evidence="1">
    <location>
        <begin position="206"/>
        <end position="292"/>
    </location>
</feature>
<dbReference type="HOGENOM" id="CLU_411333_0_0_1"/>
<dbReference type="InParanoid" id="Q4Q691"/>
<dbReference type="VEuPathDB" id="TriTrypDB:LMJLV39_310025000"/>
<dbReference type="RefSeq" id="XP_001685157.1">
    <property type="nucleotide sequence ID" value="XM_001685105.1"/>
</dbReference>
<dbReference type="VEuPathDB" id="TriTrypDB:LmjF.31.1710"/>